<gene>
    <name evidence="3" type="ORF">BMOU_0267</name>
</gene>
<name>W4NAX2_9BIFI</name>
<evidence type="ECO:0000313" key="3">
    <source>
        <dbReference type="EMBL" id="ETY72253.1"/>
    </source>
</evidence>
<keyword evidence="2" id="KW-0812">Transmembrane</keyword>
<dbReference type="PATRIC" id="fig|1435051.3.peg.263"/>
<evidence type="ECO:0000256" key="1">
    <source>
        <dbReference type="SAM" id="MobiDB-lite"/>
    </source>
</evidence>
<dbReference type="Gene3D" id="2.60.40.2880">
    <property type="entry name" value="MmpS1-5, C-terminal soluble domain"/>
    <property type="match status" value="1"/>
</dbReference>
<dbReference type="InterPro" id="IPR038468">
    <property type="entry name" value="MmpS_C"/>
</dbReference>
<dbReference type="eggNOG" id="ENOG5033A46">
    <property type="taxonomic scope" value="Bacteria"/>
</dbReference>
<accession>W4NAX2</accession>
<dbReference type="AlphaFoldDB" id="W4NAX2"/>
<evidence type="ECO:0000313" key="4">
    <source>
        <dbReference type="Proteomes" id="UP000019155"/>
    </source>
</evidence>
<feature type="region of interest" description="Disordered" evidence="1">
    <location>
        <begin position="1"/>
        <end position="27"/>
    </location>
</feature>
<protein>
    <recommendedName>
        <fullName evidence="5">DUF4190 domain-containing protein</fullName>
    </recommendedName>
</protein>
<keyword evidence="4" id="KW-1185">Reference proteome</keyword>
<dbReference type="Proteomes" id="UP000019155">
    <property type="component" value="Unassembled WGS sequence"/>
</dbReference>
<keyword evidence="2" id="KW-0472">Membrane</keyword>
<dbReference type="STRING" id="1435051.BMOU_0267"/>
<feature type="transmembrane region" description="Helical" evidence="2">
    <location>
        <begin position="87"/>
        <end position="105"/>
    </location>
</feature>
<feature type="transmembrane region" description="Helical" evidence="2">
    <location>
        <begin position="58"/>
        <end position="75"/>
    </location>
</feature>
<organism evidence="3 4">
    <name type="scientific">Bifidobacterium moukalabense DSM 27321</name>
    <dbReference type="NCBI Taxonomy" id="1435051"/>
    <lineage>
        <taxon>Bacteria</taxon>
        <taxon>Bacillati</taxon>
        <taxon>Actinomycetota</taxon>
        <taxon>Actinomycetes</taxon>
        <taxon>Bifidobacteriales</taxon>
        <taxon>Bifidobacteriaceae</taxon>
        <taxon>Bifidobacterium</taxon>
    </lineage>
</organism>
<keyword evidence="2" id="KW-1133">Transmembrane helix</keyword>
<dbReference type="GeneID" id="97502519"/>
<reference evidence="3 4" key="1">
    <citation type="journal article" date="2014" name="Genome Announc.">
        <title>The Genome Sequence of Bifidobacterium moukalabense DSM 27321 Highlights the Close Phylogenetic Relatedness with the Bifidobacterium dentium Taxon.</title>
        <authorList>
            <person name="Lugli G.A."/>
            <person name="Duranti S."/>
            <person name="Milani C."/>
            <person name="Turroni F."/>
            <person name="Viappiani A."/>
            <person name="Mangifesta M."/>
            <person name="van Sinderen D."/>
            <person name="Ventura M."/>
        </authorList>
    </citation>
    <scope>NUCLEOTIDE SEQUENCE [LARGE SCALE GENOMIC DNA]</scope>
    <source>
        <strain evidence="3 4">DSM 27321</strain>
    </source>
</reference>
<dbReference type="EMBL" id="AZMV01000001">
    <property type="protein sequence ID" value="ETY72253.1"/>
    <property type="molecule type" value="Genomic_DNA"/>
</dbReference>
<evidence type="ECO:0008006" key="5">
    <source>
        <dbReference type="Google" id="ProtNLM"/>
    </source>
</evidence>
<comment type="caution">
    <text evidence="3">The sequence shown here is derived from an EMBL/GenBank/DDBJ whole genome shotgun (WGS) entry which is preliminary data.</text>
</comment>
<dbReference type="RefSeq" id="WP_051428847.1">
    <property type="nucleotide sequence ID" value="NZ_AZMV01000001.1"/>
</dbReference>
<proteinExistence type="predicted"/>
<feature type="compositionally biased region" description="Pro residues" evidence="1">
    <location>
        <begin position="7"/>
        <end position="20"/>
    </location>
</feature>
<feature type="transmembrane region" description="Helical" evidence="2">
    <location>
        <begin position="34"/>
        <end position="52"/>
    </location>
</feature>
<evidence type="ECO:0000256" key="2">
    <source>
        <dbReference type="SAM" id="Phobius"/>
    </source>
</evidence>
<sequence length="241" mass="25374">MTDSNPQPQPSMQPQQPAPQSPVQQAPAERHMSALGITAFVLAVIALILSWIPIVNNVAFAFALAGLIFGCFALHATGKKGRKKGRALVIAAVVISLISGGVVLYTQSMYGKAVDDASKSLDEASKKAQHDSDNLAKGIVNEGAKSLTMQVTISNGNAEVSYGKGGGTSNETVTGQWEKTITGDDAQKDWTVSAYPSLDIDNETPADTQVTCTITVDGKQVSHQEATGDSANVYCSVYDKQ</sequence>
<dbReference type="OrthoDB" id="3243207at2"/>